<evidence type="ECO:0000313" key="1">
    <source>
        <dbReference type="EMBL" id="GLY86259.1"/>
    </source>
</evidence>
<sequence>MEDHAGDILAKTNATRLTPDGLTNFPEFSGGVPGPLIEDGNAWKENHDLGYYYDHIRQKATDGDWDAGYDDLYKMVHSLRPDLMDIAGTRFHGLANGIEDSRKVLYEQASDLAKGWHGATAGVALRCMERLYDLGAHIVSAAWLSGSALQWHADKQRAWQRAVKPKDDLSEFLDDWMPWNHVGDELKKAIQQQTVETTNAFPTSVASPFFS</sequence>
<name>A0A9W6W0E1_9ACTN</name>
<dbReference type="RefSeq" id="WP_285573993.1">
    <property type="nucleotide sequence ID" value="NZ_BSTK01000005.1"/>
</dbReference>
<proteinExistence type="predicted"/>
<comment type="caution">
    <text evidence="1">The sequence shown here is derived from an EMBL/GenBank/DDBJ whole genome shotgun (WGS) entry which is preliminary data.</text>
</comment>
<dbReference type="AlphaFoldDB" id="A0A9W6W0E1"/>
<gene>
    <name evidence="1" type="ORF">Airi02_041880</name>
</gene>
<organism evidence="1 2">
    <name type="scientific">Actinoallomurus iriomotensis</name>
    <dbReference type="NCBI Taxonomy" id="478107"/>
    <lineage>
        <taxon>Bacteria</taxon>
        <taxon>Bacillati</taxon>
        <taxon>Actinomycetota</taxon>
        <taxon>Actinomycetes</taxon>
        <taxon>Streptosporangiales</taxon>
        <taxon>Thermomonosporaceae</taxon>
        <taxon>Actinoallomurus</taxon>
    </lineage>
</organism>
<dbReference type="Proteomes" id="UP001165074">
    <property type="component" value="Unassembled WGS sequence"/>
</dbReference>
<keyword evidence="2" id="KW-1185">Reference proteome</keyword>
<evidence type="ECO:0000313" key="2">
    <source>
        <dbReference type="Proteomes" id="UP001165074"/>
    </source>
</evidence>
<accession>A0A9W6W0E1</accession>
<reference evidence="1" key="1">
    <citation type="submission" date="2023-03" db="EMBL/GenBank/DDBJ databases">
        <title>Actinoallomurus iriomotensis NBRC 103684.</title>
        <authorList>
            <person name="Ichikawa N."/>
            <person name="Sato H."/>
            <person name="Tonouchi N."/>
        </authorList>
    </citation>
    <scope>NUCLEOTIDE SEQUENCE</scope>
    <source>
        <strain evidence="1">NBRC 103684</strain>
    </source>
</reference>
<protein>
    <submittedName>
        <fullName evidence="1">Uncharacterized protein</fullName>
    </submittedName>
</protein>
<dbReference type="EMBL" id="BSTK01000005">
    <property type="protein sequence ID" value="GLY86259.1"/>
    <property type="molecule type" value="Genomic_DNA"/>
</dbReference>